<evidence type="ECO:0000256" key="2">
    <source>
        <dbReference type="ARBA" id="ARBA00005194"/>
    </source>
</evidence>
<evidence type="ECO:0000256" key="3">
    <source>
        <dbReference type="ARBA" id="ARBA00006484"/>
    </source>
</evidence>
<gene>
    <name evidence="24" type="primary">CBR4</name>
</gene>
<dbReference type="Pfam" id="PF13561">
    <property type="entry name" value="adh_short_C2"/>
    <property type="match status" value="1"/>
</dbReference>
<keyword evidence="8" id="KW-0521">NADP</keyword>
<evidence type="ECO:0000256" key="16">
    <source>
        <dbReference type="ARBA" id="ARBA00047400"/>
    </source>
</evidence>
<dbReference type="Proteomes" id="UP000002254">
    <property type="component" value="Chromosome 25"/>
</dbReference>
<evidence type="ECO:0000256" key="11">
    <source>
        <dbReference type="ARBA" id="ARBA00023098"/>
    </source>
</evidence>
<keyword evidence="12" id="KW-0496">Mitochondrion</keyword>
<keyword evidence="10" id="KW-0520">NAD</keyword>
<organism evidence="24 25">
    <name type="scientific">Canis lupus familiaris</name>
    <name type="common">Dog</name>
    <name type="synonym">Canis familiaris</name>
    <dbReference type="NCBI Taxonomy" id="9615"/>
    <lineage>
        <taxon>Eukaryota</taxon>
        <taxon>Metazoa</taxon>
        <taxon>Chordata</taxon>
        <taxon>Craniata</taxon>
        <taxon>Vertebrata</taxon>
        <taxon>Euteleostomi</taxon>
        <taxon>Mammalia</taxon>
        <taxon>Eutheria</taxon>
        <taxon>Laurasiatheria</taxon>
        <taxon>Carnivora</taxon>
        <taxon>Caniformia</taxon>
        <taxon>Canidae</taxon>
        <taxon>Canis</taxon>
    </lineage>
</organism>
<evidence type="ECO:0000256" key="4">
    <source>
        <dbReference type="ARBA" id="ARBA00012948"/>
    </source>
</evidence>
<evidence type="ECO:0000313" key="24">
    <source>
        <dbReference type="Ensembl" id="ENSCAFP00000011184.4"/>
    </source>
</evidence>
<evidence type="ECO:0000256" key="23">
    <source>
        <dbReference type="SAM" id="Phobius"/>
    </source>
</evidence>
<reference evidence="24 25" key="1">
    <citation type="journal article" date="2005" name="Nature">
        <title>Genome sequence, comparative analysis and haplotype structure of the domestic dog.</title>
        <authorList>
            <consortium name="Broad Sequencing Platform"/>
            <person name="Lindblad-Toh K."/>
            <person name="Wade C.M."/>
            <person name="Mikkelsen T.S."/>
            <person name="Karlsson E.K."/>
            <person name="Jaffe D.B."/>
            <person name="Kamal M."/>
            <person name="Clamp M."/>
            <person name="Chang J.L."/>
            <person name="Kulbokas E.J. III"/>
            <person name="Zody M.C."/>
            <person name="Mauceli E."/>
            <person name="Xie X."/>
            <person name="Breen M."/>
            <person name="Wayne R.K."/>
            <person name="Ostrander E.A."/>
            <person name="Ponting C.P."/>
            <person name="Galibert F."/>
            <person name="Smith D.R."/>
            <person name="DeJong P.J."/>
            <person name="Kirkness E."/>
            <person name="Alvarez P."/>
            <person name="Biagi T."/>
            <person name="Brockman W."/>
            <person name="Butler J."/>
            <person name="Chin C.W."/>
            <person name="Cook A."/>
            <person name="Cuff J."/>
            <person name="Daly M.J."/>
            <person name="DeCaprio D."/>
            <person name="Gnerre S."/>
            <person name="Grabherr M."/>
            <person name="Kellis M."/>
            <person name="Kleber M."/>
            <person name="Bardeleben C."/>
            <person name="Goodstadt L."/>
            <person name="Heger A."/>
            <person name="Hitte C."/>
            <person name="Kim L."/>
            <person name="Koepfli K.P."/>
            <person name="Parker H.G."/>
            <person name="Pollinger J.P."/>
            <person name="Searle S.M."/>
            <person name="Sutter N.B."/>
            <person name="Thomas R."/>
            <person name="Webber C."/>
            <person name="Baldwin J."/>
            <person name="Abebe A."/>
            <person name="Abouelleil A."/>
            <person name="Aftuck L."/>
            <person name="Ait-Zahra M."/>
            <person name="Aldredge T."/>
            <person name="Allen N."/>
            <person name="An P."/>
            <person name="Anderson S."/>
            <person name="Antoine C."/>
            <person name="Arachchi H."/>
            <person name="Aslam A."/>
            <person name="Ayotte L."/>
            <person name="Bachantsang P."/>
            <person name="Barry A."/>
            <person name="Bayul T."/>
            <person name="Benamara M."/>
            <person name="Berlin A."/>
            <person name="Bessette D."/>
            <person name="Blitshteyn B."/>
            <person name="Bloom T."/>
            <person name="Blye J."/>
            <person name="Boguslavskiy L."/>
            <person name="Bonnet C."/>
            <person name="Boukhgalter B."/>
            <person name="Brown A."/>
            <person name="Cahill P."/>
            <person name="Calixte N."/>
            <person name="Camarata J."/>
            <person name="Cheshatsang Y."/>
            <person name="Chu J."/>
            <person name="Citroen M."/>
            <person name="Collymore A."/>
            <person name="Cooke P."/>
            <person name="Dawoe T."/>
            <person name="Daza R."/>
            <person name="Decktor K."/>
            <person name="DeGray S."/>
            <person name="Dhargay N."/>
            <person name="Dooley K."/>
            <person name="Dooley K."/>
            <person name="Dorje P."/>
            <person name="Dorjee K."/>
            <person name="Dorris L."/>
            <person name="Duffey N."/>
            <person name="Dupes A."/>
            <person name="Egbiremolen O."/>
            <person name="Elong R."/>
            <person name="Falk J."/>
            <person name="Farina A."/>
            <person name="Faro S."/>
            <person name="Ferguson D."/>
            <person name="Ferreira P."/>
            <person name="Fisher S."/>
            <person name="FitzGerald M."/>
            <person name="Foley K."/>
            <person name="Foley C."/>
            <person name="Franke A."/>
            <person name="Friedrich D."/>
            <person name="Gage D."/>
            <person name="Garber M."/>
            <person name="Gearin G."/>
            <person name="Giannoukos G."/>
            <person name="Goode T."/>
            <person name="Goyette A."/>
            <person name="Graham J."/>
            <person name="Grandbois E."/>
            <person name="Gyaltsen K."/>
            <person name="Hafez N."/>
            <person name="Hagopian D."/>
            <person name="Hagos B."/>
            <person name="Hall J."/>
            <person name="Healy C."/>
            <person name="Hegarty R."/>
            <person name="Honan T."/>
            <person name="Horn A."/>
            <person name="Houde N."/>
            <person name="Hughes L."/>
            <person name="Hunnicutt L."/>
            <person name="Husby M."/>
            <person name="Jester B."/>
            <person name="Jones C."/>
            <person name="Kamat A."/>
            <person name="Kanga B."/>
            <person name="Kells C."/>
            <person name="Khazanovich D."/>
            <person name="Kieu A.C."/>
            <person name="Kisner P."/>
            <person name="Kumar M."/>
            <person name="Lance K."/>
            <person name="Landers T."/>
            <person name="Lara M."/>
            <person name="Lee W."/>
            <person name="Leger J.P."/>
            <person name="Lennon N."/>
            <person name="Leuper L."/>
            <person name="LeVine S."/>
            <person name="Liu J."/>
            <person name="Liu X."/>
            <person name="Lokyitsang Y."/>
            <person name="Lokyitsang T."/>
            <person name="Lui A."/>
            <person name="Macdonald J."/>
            <person name="Major J."/>
            <person name="Marabella R."/>
            <person name="Maru K."/>
            <person name="Matthews C."/>
            <person name="McDonough S."/>
            <person name="Mehta T."/>
            <person name="Meldrim J."/>
            <person name="Melnikov A."/>
            <person name="Meneus L."/>
            <person name="Mihalev A."/>
            <person name="Mihova T."/>
            <person name="Miller K."/>
            <person name="Mittelman R."/>
            <person name="Mlenga V."/>
            <person name="Mulrain L."/>
            <person name="Munson G."/>
            <person name="Navidi A."/>
            <person name="Naylor J."/>
            <person name="Nguyen T."/>
            <person name="Nguyen N."/>
            <person name="Nguyen C."/>
            <person name="Nguyen T."/>
            <person name="Nicol R."/>
            <person name="Norbu N."/>
            <person name="Norbu C."/>
            <person name="Novod N."/>
            <person name="Nyima T."/>
            <person name="Olandt P."/>
            <person name="O'Neill B."/>
            <person name="O'Neill K."/>
            <person name="Osman S."/>
            <person name="Oyono L."/>
            <person name="Patti C."/>
            <person name="Perrin D."/>
            <person name="Phunkhang P."/>
            <person name="Pierre F."/>
            <person name="Priest M."/>
            <person name="Rachupka A."/>
            <person name="Raghuraman S."/>
            <person name="Rameau R."/>
            <person name="Ray V."/>
            <person name="Raymond C."/>
            <person name="Rege F."/>
            <person name="Rise C."/>
            <person name="Rogers J."/>
            <person name="Rogov P."/>
            <person name="Sahalie J."/>
            <person name="Settipalli S."/>
            <person name="Sharpe T."/>
            <person name="Shea T."/>
            <person name="Sheehan M."/>
            <person name="Sherpa N."/>
            <person name="Shi J."/>
            <person name="Shih D."/>
            <person name="Sloan J."/>
            <person name="Smith C."/>
            <person name="Sparrow T."/>
            <person name="Stalker J."/>
            <person name="Stange-Thomann N."/>
            <person name="Stavropoulos S."/>
            <person name="Stone C."/>
            <person name="Stone S."/>
            <person name="Sykes S."/>
            <person name="Tchuinga P."/>
            <person name="Tenzing P."/>
            <person name="Tesfaye S."/>
            <person name="Thoulutsang D."/>
            <person name="Thoulutsang Y."/>
            <person name="Topham K."/>
            <person name="Topping I."/>
            <person name="Tsamla T."/>
            <person name="Vassiliev H."/>
            <person name="Venkataraman V."/>
            <person name="Vo A."/>
            <person name="Wangchuk T."/>
            <person name="Wangdi T."/>
            <person name="Weiand M."/>
            <person name="Wilkinson J."/>
            <person name="Wilson A."/>
            <person name="Yadav S."/>
            <person name="Yang S."/>
            <person name="Yang X."/>
            <person name="Young G."/>
            <person name="Yu Q."/>
            <person name="Zainoun J."/>
            <person name="Zembek L."/>
            <person name="Zimmer A."/>
            <person name="Lander E.S."/>
        </authorList>
    </citation>
    <scope>NUCLEOTIDE SEQUENCE [LARGE SCALE GENOMIC DNA]</scope>
    <source>
        <strain evidence="24">Boxer</strain>
    </source>
</reference>
<dbReference type="EC" id="1.1.1.100" evidence="4"/>
<comment type="catalytic activity">
    <reaction evidence="17">
        <text>a quinone + NADPH + H(+) = a quinol + NADP(+)</text>
        <dbReference type="Rhea" id="RHEA:46164"/>
        <dbReference type="ChEBI" id="CHEBI:15378"/>
        <dbReference type="ChEBI" id="CHEBI:24646"/>
        <dbReference type="ChEBI" id="CHEBI:57783"/>
        <dbReference type="ChEBI" id="CHEBI:58349"/>
        <dbReference type="ChEBI" id="CHEBI:132124"/>
        <dbReference type="EC" id="1.6.5.10"/>
    </reaction>
    <physiologicalReaction direction="left-to-right" evidence="17">
        <dbReference type="Rhea" id="RHEA:46165"/>
    </physiologicalReaction>
</comment>
<evidence type="ECO:0000256" key="19">
    <source>
        <dbReference type="ARBA" id="ARBA00065537"/>
    </source>
</evidence>
<evidence type="ECO:0000256" key="6">
    <source>
        <dbReference type="ARBA" id="ARBA00022516"/>
    </source>
</evidence>
<comment type="pathway">
    <text evidence="2">Lipid metabolism; fatty acid biosynthesis.</text>
</comment>
<dbReference type="FunCoup" id="A0A8P0N9V8">
    <property type="interactions" value="962"/>
</dbReference>
<keyword evidence="7" id="KW-0276">Fatty acid metabolism</keyword>
<keyword evidence="23" id="KW-0812">Transmembrane</keyword>
<evidence type="ECO:0000256" key="5">
    <source>
        <dbReference type="ARBA" id="ARBA00018576"/>
    </source>
</evidence>
<dbReference type="PRINTS" id="PR00080">
    <property type="entry name" value="SDRFAMILY"/>
</dbReference>
<comment type="subunit">
    <text evidence="19">Homotetramer (in vitro). Heterotetramer with HSD17B8; contains two molecules each of HSD17B8 and CBR4. Does not form homotetramers when HSD17B8 is coexpressed, only heterotetramers (in vitro).</text>
</comment>
<evidence type="ECO:0000313" key="25">
    <source>
        <dbReference type="Proteomes" id="UP000002254"/>
    </source>
</evidence>
<keyword evidence="11" id="KW-0443">Lipid metabolism</keyword>
<evidence type="ECO:0000256" key="17">
    <source>
        <dbReference type="ARBA" id="ARBA00050928"/>
    </source>
</evidence>
<dbReference type="InterPro" id="IPR002347">
    <property type="entry name" value="SDR_fam"/>
</dbReference>
<evidence type="ECO:0000256" key="1">
    <source>
        <dbReference type="ARBA" id="ARBA00004305"/>
    </source>
</evidence>
<dbReference type="Gene3D" id="3.40.50.720">
    <property type="entry name" value="NAD(P)-binding Rossmann-like Domain"/>
    <property type="match status" value="1"/>
</dbReference>
<comment type="subcellular location">
    <subcellularLocation>
        <location evidence="1">Mitochondrion matrix</location>
    </subcellularLocation>
</comment>
<dbReference type="InterPro" id="IPR020904">
    <property type="entry name" value="Sc_DH/Rdtase_CS"/>
</dbReference>
<name>A0A8P0N9V8_CANLF</name>
<evidence type="ECO:0000256" key="13">
    <source>
        <dbReference type="ARBA" id="ARBA00023160"/>
    </source>
</evidence>
<evidence type="ECO:0000256" key="12">
    <source>
        <dbReference type="ARBA" id="ARBA00023128"/>
    </source>
</evidence>
<comment type="catalytic activity">
    <reaction evidence="16">
        <text>a (3R)-hydroxyacyl-[ACP] + NADP(+) = a 3-oxoacyl-[ACP] + NADPH + H(+)</text>
        <dbReference type="Rhea" id="RHEA:17397"/>
        <dbReference type="Rhea" id="RHEA-COMP:9916"/>
        <dbReference type="Rhea" id="RHEA-COMP:9945"/>
        <dbReference type="ChEBI" id="CHEBI:15378"/>
        <dbReference type="ChEBI" id="CHEBI:57783"/>
        <dbReference type="ChEBI" id="CHEBI:58349"/>
        <dbReference type="ChEBI" id="CHEBI:78776"/>
        <dbReference type="ChEBI" id="CHEBI:78827"/>
        <dbReference type="EC" id="1.1.1.100"/>
    </reaction>
    <physiologicalReaction direction="right-to-left" evidence="16">
        <dbReference type="Rhea" id="RHEA:17399"/>
    </physiologicalReaction>
</comment>
<feature type="region of interest" description="Disordered" evidence="22">
    <location>
        <begin position="1"/>
        <end position="20"/>
    </location>
</feature>
<sequence length="316" mass="34713">MRRRHPLRASSPPTGLPKSRGRRSKAVLFFFFFFFPRRFGFLFLFSFSWSLRGLKGREHLERGRYSCPHSSEFAIPPSAMDRVCAVFGGSRGIGRAVAQVMAQKGYRLAVIARNLEGARAAAGELGGDHLAFSCDVAKERDVQNTFEEMEKNLGRVNFLVNAAGINRDSLLVRTKTEDMISQLHTNLLGSMLTCKAALKTMIQQQRGSIVNVGSIIGLKGNSGQSVYSASKGGLVGFSRALAKEVARKKIRVNVVAPGFVHTDMTKDLKEEHLKKNIPLGRFGEPIDVAHAVVFLLESPYITGHVLVVDGGLQLVI</sequence>
<dbReference type="EC" id="1.6.5.10" evidence="20"/>
<keyword evidence="23" id="KW-0472">Membrane</keyword>
<evidence type="ECO:0000256" key="20">
    <source>
        <dbReference type="ARBA" id="ARBA00066843"/>
    </source>
</evidence>
<evidence type="ECO:0000256" key="18">
    <source>
        <dbReference type="ARBA" id="ARBA00057147"/>
    </source>
</evidence>
<dbReference type="GO" id="GO:0004316">
    <property type="term" value="F:3-oxoacyl-[acyl-carrier-protein] reductase (NADPH) activity"/>
    <property type="evidence" value="ECO:0007669"/>
    <property type="project" value="UniProtKB-EC"/>
</dbReference>
<dbReference type="PANTHER" id="PTHR42760">
    <property type="entry name" value="SHORT-CHAIN DEHYDROGENASES/REDUCTASES FAMILY MEMBER"/>
    <property type="match status" value="1"/>
</dbReference>
<feature type="transmembrane region" description="Helical" evidence="23">
    <location>
        <begin position="26"/>
        <end position="49"/>
    </location>
</feature>
<evidence type="ECO:0000256" key="15">
    <source>
        <dbReference type="ARBA" id="ARBA00041707"/>
    </source>
</evidence>
<dbReference type="GO" id="GO:0008753">
    <property type="term" value="F:NADPH dehydrogenase (quinone) activity"/>
    <property type="evidence" value="ECO:0007669"/>
    <property type="project" value="UniProtKB-EC"/>
</dbReference>
<dbReference type="OrthoDB" id="294295at2759"/>
<evidence type="ECO:0000256" key="21">
    <source>
        <dbReference type="ARBA" id="ARBA00080276"/>
    </source>
</evidence>
<dbReference type="PROSITE" id="PS00061">
    <property type="entry name" value="ADH_SHORT"/>
    <property type="match status" value="1"/>
</dbReference>
<evidence type="ECO:0000256" key="10">
    <source>
        <dbReference type="ARBA" id="ARBA00023027"/>
    </source>
</evidence>
<evidence type="ECO:0000256" key="14">
    <source>
        <dbReference type="ARBA" id="ARBA00041580"/>
    </source>
</evidence>
<dbReference type="PRINTS" id="PR00081">
    <property type="entry name" value="GDHRDH"/>
</dbReference>
<dbReference type="SUPFAM" id="SSF51735">
    <property type="entry name" value="NAD(P)-binding Rossmann-fold domains"/>
    <property type="match status" value="1"/>
</dbReference>
<dbReference type="AlphaFoldDB" id="A0A8P0N9V8"/>
<proteinExistence type="inferred from homology"/>
<comment type="function">
    <text evidence="18">Component of the heterotetramer complex KAR (3-ketoacyl-[acyl carrier protein] reductase or 3-ketoacyl-[ACP] reductase) that forms part of the mitochondrial fatty acid synthase (mtFAS). Beta-subunit of the KAR heterotetramer complex, responsible for the 3-ketoacyl-ACP reductase activity of the mtFAS, reduces 3-oxoacyl-[ACP] to (3R)-hydroxyacyl-[ACP] in a NADPH-dependent manner with no chain length preference, thereby participating in mitochondrial fatty acid biosynthesis. The homotetramer has NADPH-dependent quinone reductase activity (in vitro), hence could play a role in protection against cytotoxicity of exogenous quinones. As a heterotetramer, it can also reduce 9,10-phenanthrenequinone, 1,4-benzoquinone and various other o-quinones and p-quinones (in vitro).</text>
</comment>
<comment type="similarity">
    <text evidence="3">Belongs to the short-chain dehydrogenases/reductases (SDR) family.</text>
</comment>
<keyword evidence="13" id="KW-0275">Fatty acid biosynthesis</keyword>
<protein>
    <recommendedName>
        <fullName evidence="5">3-oxoacyl-[acyl-carrier-protein] reductase</fullName>
        <ecNumber evidence="4">1.1.1.100</ecNumber>
        <ecNumber evidence="20">1.6.5.10</ecNumber>
    </recommendedName>
    <alternativeName>
        <fullName evidence="15">3-ketoacyl-[acyl-carrier-protein] reductase beta subunit</fullName>
    </alternativeName>
    <alternativeName>
        <fullName evidence="21">Carbonyl reductase family member 4</fullName>
    </alternativeName>
    <alternativeName>
        <fullName evidence="14">Quinone reductase CBR4</fullName>
    </alternativeName>
</protein>
<evidence type="ECO:0000256" key="22">
    <source>
        <dbReference type="SAM" id="MobiDB-lite"/>
    </source>
</evidence>
<accession>A0A8P0N9V8</accession>
<reference evidence="24" key="2">
    <citation type="submission" date="2025-08" db="UniProtKB">
        <authorList>
            <consortium name="Ensembl"/>
        </authorList>
    </citation>
    <scope>IDENTIFICATION</scope>
</reference>
<evidence type="ECO:0000256" key="9">
    <source>
        <dbReference type="ARBA" id="ARBA00023002"/>
    </source>
</evidence>
<dbReference type="InterPro" id="IPR036291">
    <property type="entry name" value="NAD(P)-bd_dom_sf"/>
</dbReference>
<keyword evidence="6" id="KW-0444">Lipid biosynthesis</keyword>
<keyword evidence="23" id="KW-1133">Transmembrane helix</keyword>
<dbReference type="GO" id="GO:0005759">
    <property type="term" value="C:mitochondrial matrix"/>
    <property type="evidence" value="ECO:0007669"/>
    <property type="project" value="UniProtKB-SubCell"/>
</dbReference>
<dbReference type="Ensembl" id="ENSCAFT00000012065.5">
    <property type="protein sequence ID" value="ENSCAFP00000011184.4"/>
    <property type="gene ID" value="ENSCAFG00000007520.5"/>
</dbReference>
<dbReference type="GO" id="GO:0006633">
    <property type="term" value="P:fatty acid biosynthetic process"/>
    <property type="evidence" value="ECO:0007669"/>
    <property type="project" value="UniProtKB-KW"/>
</dbReference>
<dbReference type="PANTHER" id="PTHR42760:SF133">
    <property type="entry name" value="3-OXOACYL-[ACYL-CARRIER-PROTEIN] REDUCTASE"/>
    <property type="match status" value="1"/>
</dbReference>
<dbReference type="FunFam" id="3.40.50.720:FF:000285">
    <property type="entry name" value="Carbonyl reductase family member 4"/>
    <property type="match status" value="1"/>
</dbReference>
<evidence type="ECO:0000256" key="7">
    <source>
        <dbReference type="ARBA" id="ARBA00022832"/>
    </source>
</evidence>
<keyword evidence="9" id="KW-0560">Oxidoreductase</keyword>
<evidence type="ECO:0000256" key="8">
    <source>
        <dbReference type="ARBA" id="ARBA00022857"/>
    </source>
</evidence>